<dbReference type="Proteomes" id="UP000199647">
    <property type="component" value="Unassembled WGS sequence"/>
</dbReference>
<gene>
    <name evidence="1" type="ORF">SAMN05216548_102292</name>
</gene>
<evidence type="ECO:0000313" key="2">
    <source>
        <dbReference type="Proteomes" id="UP000199647"/>
    </source>
</evidence>
<organism evidence="1 2">
    <name type="scientific">Faunimonas pinastri</name>
    <dbReference type="NCBI Taxonomy" id="1855383"/>
    <lineage>
        <taxon>Bacteria</taxon>
        <taxon>Pseudomonadati</taxon>
        <taxon>Pseudomonadota</taxon>
        <taxon>Alphaproteobacteria</taxon>
        <taxon>Hyphomicrobiales</taxon>
        <taxon>Afifellaceae</taxon>
        <taxon>Faunimonas</taxon>
    </lineage>
</organism>
<proteinExistence type="predicted"/>
<dbReference type="RefSeq" id="WP_092495451.1">
    <property type="nucleotide sequence ID" value="NZ_FOFG01000002.1"/>
</dbReference>
<accession>A0A1H9CYD3</accession>
<dbReference type="AlphaFoldDB" id="A0A1H9CYD3"/>
<evidence type="ECO:0000313" key="1">
    <source>
        <dbReference type="EMBL" id="SEQ06266.1"/>
    </source>
</evidence>
<name>A0A1H9CYD3_9HYPH</name>
<protein>
    <submittedName>
        <fullName evidence="1">Uncharacterized protein</fullName>
    </submittedName>
</protein>
<keyword evidence="2" id="KW-1185">Reference proteome</keyword>
<dbReference type="EMBL" id="FOFG01000002">
    <property type="protein sequence ID" value="SEQ06266.1"/>
    <property type="molecule type" value="Genomic_DNA"/>
</dbReference>
<sequence>MIRGGSTEKAVHWLEDWAKSHIQALDEDEEVQAEALATEAHAASIEAKVYLGSALRALGYKNLKDFMLDELTSRADDEAERLENEAES</sequence>
<reference evidence="1 2" key="1">
    <citation type="submission" date="2016-10" db="EMBL/GenBank/DDBJ databases">
        <authorList>
            <person name="de Groot N.N."/>
        </authorList>
    </citation>
    <scope>NUCLEOTIDE SEQUENCE [LARGE SCALE GENOMIC DNA]</scope>
    <source>
        <strain evidence="1 2">A52C2</strain>
    </source>
</reference>
<dbReference type="STRING" id="1855383.SAMN05216548_102292"/>